<dbReference type="InterPro" id="IPR040256">
    <property type="entry name" value="At4g02000-like"/>
</dbReference>
<dbReference type="GO" id="GO:0008270">
    <property type="term" value="F:zinc ion binding"/>
    <property type="evidence" value="ECO:0007669"/>
    <property type="project" value="UniProtKB-KW"/>
</dbReference>
<evidence type="ECO:0000313" key="3">
    <source>
        <dbReference type="EMBL" id="CAL1353548.1"/>
    </source>
</evidence>
<name>A0AAV2CAP0_9ROSI</name>
<dbReference type="InterPro" id="IPR001878">
    <property type="entry name" value="Znf_CCHC"/>
</dbReference>
<reference evidence="3 4" key="1">
    <citation type="submission" date="2024-04" db="EMBL/GenBank/DDBJ databases">
        <authorList>
            <person name="Fracassetti M."/>
        </authorList>
    </citation>
    <scope>NUCLEOTIDE SEQUENCE [LARGE SCALE GENOMIC DNA]</scope>
</reference>
<dbReference type="PANTHER" id="PTHR31286:SF167">
    <property type="entry name" value="OS09G0268800 PROTEIN"/>
    <property type="match status" value="1"/>
</dbReference>
<dbReference type="AlphaFoldDB" id="A0AAV2CAP0"/>
<dbReference type="EMBL" id="OZ034813">
    <property type="protein sequence ID" value="CAL1353548.1"/>
    <property type="molecule type" value="Genomic_DNA"/>
</dbReference>
<dbReference type="GO" id="GO:0003676">
    <property type="term" value="F:nucleic acid binding"/>
    <property type="evidence" value="ECO:0007669"/>
    <property type="project" value="InterPro"/>
</dbReference>
<proteinExistence type="predicted"/>
<evidence type="ECO:0000313" key="4">
    <source>
        <dbReference type="Proteomes" id="UP001497516"/>
    </source>
</evidence>
<feature type="domain" description="CCHC-type" evidence="2">
    <location>
        <begin position="222"/>
        <end position="237"/>
    </location>
</feature>
<dbReference type="PANTHER" id="PTHR31286">
    <property type="entry name" value="GLYCINE-RICH CELL WALL STRUCTURAL PROTEIN 1.8-LIKE"/>
    <property type="match status" value="1"/>
</dbReference>
<gene>
    <name evidence="3" type="ORF">LTRI10_LOCUS1445</name>
</gene>
<dbReference type="InterPro" id="IPR025558">
    <property type="entry name" value="DUF4283"/>
</dbReference>
<sequence>METGELDREHELQSTSESLEVQLDNITLEDEDETPLDVDDNDVDVFRMEAVRRFGLIGRLVAEKTPNIKSLKIALAKAWNLKKNFQITELGDMLFAFQFLDEDDRDRVCFGGPWHYENNAMVFMASLLIKKPTPEALHMLDIWIQIKDFPAELRTQTMAEKIANRFGSLIWFDDSPRSMWDTYMRLRVSLSINNPLRRKIKMNIKGQLTEYMVKYEKLPIFCYSCGRIGHPKLRCPKPSGLNPDPFGMDLRAGAPGPRSWLSHSLKKEDETLWASLRKKFDWESTGSNSDHEIPPPQEVADKREQIIEEIQGARETHQKNMGVEHV</sequence>
<keyword evidence="1" id="KW-0479">Metal-binding</keyword>
<evidence type="ECO:0000256" key="1">
    <source>
        <dbReference type="PROSITE-ProRule" id="PRU00047"/>
    </source>
</evidence>
<dbReference type="InterPro" id="IPR025836">
    <property type="entry name" value="Zn_knuckle_CX2CX4HX4C"/>
</dbReference>
<keyword evidence="1" id="KW-0862">Zinc</keyword>
<dbReference type="PROSITE" id="PS50158">
    <property type="entry name" value="ZF_CCHC"/>
    <property type="match status" value="1"/>
</dbReference>
<accession>A0AAV2CAP0</accession>
<organism evidence="3 4">
    <name type="scientific">Linum trigynum</name>
    <dbReference type="NCBI Taxonomy" id="586398"/>
    <lineage>
        <taxon>Eukaryota</taxon>
        <taxon>Viridiplantae</taxon>
        <taxon>Streptophyta</taxon>
        <taxon>Embryophyta</taxon>
        <taxon>Tracheophyta</taxon>
        <taxon>Spermatophyta</taxon>
        <taxon>Magnoliopsida</taxon>
        <taxon>eudicotyledons</taxon>
        <taxon>Gunneridae</taxon>
        <taxon>Pentapetalae</taxon>
        <taxon>rosids</taxon>
        <taxon>fabids</taxon>
        <taxon>Malpighiales</taxon>
        <taxon>Linaceae</taxon>
        <taxon>Linum</taxon>
    </lineage>
</organism>
<dbReference type="Proteomes" id="UP001497516">
    <property type="component" value="Chromosome 1"/>
</dbReference>
<dbReference type="Pfam" id="PF14392">
    <property type="entry name" value="zf-CCHC_4"/>
    <property type="match status" value="1"/>
</dbReference>
<evidence type="ECO:0000259" key="2">
    <source>
        <dbReference type="PROSITE" id="PS50158"/>
    </source>
</evidence>
<protein>
    <recommendedName>
        <fullName evidence="2">CCHC-type domain-containing protein</fullName>
    </recommendedName>
</protein>
<dbReference type="SUPFAM" id="SSF57756">
    <property type="entry name" value="Retrovirus zinc finger-like domains"/>
    <property type="match status" value="1"/>
</dbReference>
<dbReference type="InterPro" id="IPR036875">
    <property type="entry name" value="Znf_CCHC_sf"/>
</dbReference>
<keyword evidence="4" id="KW-1185">Reference proteome</keyword>
<dbReference type="Pfam" id="PF14111">
    <property type="entry name" value="DUF4283"/>
    <property type="match status" value="1"/>
</dbReference>
<keyword evidence="1" id="KW-0863">Zinc-finger</keyword>